<dbReference type="GO" id="GO:0016020">
    <property type="term" value="C:membrane"/>
    <property type="evidence" value="ECO:0007669"/>
    <property type="project" value="UniProtKB-SubCell"/>
</dbReference>
<dbReference type="PROSITE" id="PS00379">
    <property type="entry name" value="CDP_ALCOHOL_P_TRANSF"/>
    <property type="match status" value="1"/>
</dbReference>
<evidence type="ECO:0000256" key="10">
    <source>
        <dbReference type="ARBA" id="ARBA00023264"/>
    </source>
</evidence>
<feature type="transmembrane region" description="Helical" evidence="13">
    <location>
        <begin position="31"/>
        <end position="51"/>
    </location>
</feature>
<protein>
    <recommendedName>
        <fullName evidence="11">CDP-diacylglycerol--glycerol-3-phosphate 3-phosphatidyltransferase</fullName>
        <ecNumber evidence="11">2.7.8.5</ecNumber>
    </recommendedName>
</protein>
<evidence type="ECO:0000256" key="2">
    <source>
        <dbReference type="ARBA" id="ARBA00010441"/>
    </source>
</evidence>
<dbReference type="AlphaFoldDB" id="A0A3E2BJW4"/>
<keyword evidence="4 12" id="KW-0808">Transferase</keyword>
<evidence type="ECO:0000313" key="15">
    <source>
        <dbReference type="Proteomes" id="UP000257323"/>
    </source>
</evidence>
<keyword evidence="9" id="KW-0594">Phospholipid biosynthesis</keyword>
<comment type="similarity">
    <text evidence="2 12">Belongs to the CDP-alcohol phosphatidyltransferase class-I family.</text>
</comment>
<organism evidence="14 15">
    <name type="scientific">Candidatus Saccharicenans subterraneus</name>
    <dbReference type="NCBI Taxonomy" id="2508984"/>
    <lineage>
        <taxon>Bacteria</taxon>
        <taxon>Candidatus Aminicenantota</taxon>
        <taxon>Candidatus Aminicenantia</taxon>
        <taxon>Candidatus Aminicenantales</taxon>
        <taxon>Candidatus Saccharicenantaceae</taxon>
        <taxon>Candidatus Saccharicenans</taxon>
    </lineage>
</organism>
<evidence type="ECO:0000256" key="7">
    <source>
        <dbReference type="ARBA" id="ARBA00023098"/>
    </source>
</evidence>
<evidence type="ECO:0000256" key="3">
    <source>
        <dbReference type="ARBA" id="ARBA00022516"/>
    </source>
</evidence>
<evidence type="ECO:0000256" key="12">
    <source>
        <dbReference type="RuleBase" id="RU003750"/>
    </source>
</evidence>
<dbReference type="EC" id="2.7.8.5" evidence="11"/>
<dbReference type="PANTHER" id="PTHR14269:SF62">
    <property type="entry name" value="CDP-DIACYLGLYCEROL--GLYCEROL-3-PHOSPHATE 3-PHOSPHATIDYLTRANSFERASE 1, CHLOROPLASTIC"/>
    <property type="match status" value="1"/>
</dbReference>
<evidence type="ECO:0000256" key="8">
    <source>
        <dbReference type="ARBA" id="ARBA00023136"/>
    </source>
</evidence>
<dbReference type="InterPro" id="IPR000462">
    <property type="entry name" value="CDP-OH_P_trans"/>
</dbReference>
<comment type="subcellular location">
    <subcellularLocation>
        <location evidence="1">Membrane</location>
        <topology evidence="1">Multi-pass membrane protein</topology>
    </subcellularLocation>
</comment>
<keyword evidence="6 13" id="KW-1133">Transmembrane helix</keyword>
<evidence type="ECO:0000256" key="5">
    <source>
        <dbReference type="ARBA" id="ARBA00022692"/>
    </source>
</evidence>
<accession>A0A3E2BJW4</accession>
<dbReference type="InterPro" id="IPR043130">
    <property type="entry name" value="CDP-OH_PTrfase_TM_dom"/>
</dbReference>
<feature type="transmembrane region" description="Helical" evidence="13">
    <location>
        <begin position="6"/>
        <end position="24"/>
    </location>
</feature>
<evidence type="ECO:0000256" key="1">
    <source>
        <dbReference type="ARBA" id="ARBA00004141"/>
    </source>
</evidence>
<evidence type="ECO:0000256" key="4">
    <source>
        <dbReference type="ARBA" id="ARBA00022679"/>
    </source>
</evidence>
<evidence type="ECO:0000313" key="14">
    <source>
        <dbReference type="EMBL" id="RFT14906.1"/>
    </source>
</evidence>
<keyword evidence="3" id="KW-0444">Lipid biosynthesis</keyword>
<name>A0A3E2BJW4_9BACT</name>
<dbReference type="GO" id="GO:0046474">
    <property type="term" value="P:glycerophospholipid biosynthetic process"/>
    <property type="evidence" value="ECO:0007669"/>
    <property type="project" value="TreeGrafter"/>
</dbReference>
<dbReference type="InterPro" id="IPR050324">
    <property type="entry name" value="CDP-alcohol_PTase-I"/>
</dbReference>
<sequence>MNTPTILTIFRLLAIPVLVVVMLTPFAGHEVIAFIIFVVACLTDMLDGFWARKKKMETVLGSLLDPLADKLLITSALICLVSSGVVAPWMAIIIIGREIAVTGFRAIAASRGYHITASGWGKLKMIFEAVVISILILGEHYLGIIYRLTHTFGLWLVVIIALVSALEYFIRFGPRVIKETSG</sequence>
<evidence type="ECO:0000256" key="13">
    <source>
        <dbReference type="SAM" id="Phobius"/>
    </source>
</evidence>
<dbReference type="NCBIfam" id="TIGR00560">
    <property type="entry name" value="pgsA"/>
    <property type="match status" value="1"/>
</dbReference>
<dbReference type="PIRSF" id="PIRSF000847">
    <property type="entry name" value="Phos_ph_gly_syn"/>
    <property type="match status" value="1"/>
</dbReference>
<evidence type="ECO:0000256" key="11">
    <source>
        <dbReference type="NCBIfam" id="TIGR00560"/>
    </source>
</evidence>
<dbReference type="GO" id="GO:0008444">
    <property type="term" value="F:CDP-diacylglycerol-glycerol-3-phosphate 3-phosphatidyltransferase activity"/>
    <property type="evidence" value="ECO:0007669"/>
    <property type="project" value="UniProtKB-UniRule"/>
</dbReference>
<dbReference type="EMBL" id="QUAH01000016">
    <property type="protein sequence ID" value="RFT14906.1"/>
    <property type="molecule type" value="Genomic_DNA"/>
</dbReference>
<feature type="transmembrane region" description="Helical" evidence="13">
    <location>
        <begin position="152"/>
        <end position="170"/>
    </location>
</feature>
<dbReference type="Pfam" id="PF01066">
    <property type="entry name" value="CDP-OH_P_transf"/>
    <property type="match status" value="1"/>
</dbReference>
<feature type="transmembrane region" description="Helical" evidence="13">
    <location>
        <begin position="125"/>
        <end position="146"/>
    </location>
</feature>
<comment type="caution">
    <text evidence="14">The sequence shown here is derived from an EMBL/GenBank/DDBJ whole genome shotgun (WGS) entry which is preliminary data.</text>
</comment>
<feature type="transmembrane region" description="Helical" evidence="13">
    <location>
        <begin position="71"/>
        <end position="95"/>
    </location>
</feature>
<keyword evidence="5 13" id="KW-0812">Transmembrane</keyword>
<keyword evidence="10" id="KW-1208">Phospholipid metabolism</keyword>
<dbReference type="InterPro" id="IPR048254">
    <property type="entry name" value="CDP_ALCOHOL_P_TRANSF_CS"/>
</dbReference>
<gene>
    <name evidence="14" type="ORF">OP8BY_1416</name>
</gene>
<dbReference type="Gene3D" id="1.20.120.1760">
    <property type="match status" value="1"/>
</dbReference>
<proteinExistence type="inferred from homology"/>
<reference evidence="14 15" key="1">
    <citation type="submission" date="2018-08" db="EMBL/GenBank/DDBJ databases">
        <title>Genome analysis of the thermophilic bacterium of the candidate phylum Aminicenantes from deep subsurface aquifer revealed its physiology and ecological role.</title>
        <authorList>
            <person name="Kadnikov V.V."/>
            <person name="Mardanov A.V."/>
            <person name="Beletsky A.V."/>
            <person name="Karnachuk O.V."/>
            <person name="Ravin N.V."/>
        </authorList>
    </citation>
    <scope>NUCLEOTIDE SEQUENCE [LARGE SCALE GENOMIC DNA]</scope>
    <source>
        <strain evidence="14">BY38</strain>
    </source>
</reference>
<keyword evidence="8 13" id="KW-0472">Membrane</keyword>
<evidence type="ECO:0000256" key="9">
    <source>
        <dbReference type="ARBA" id="ARBA00023209"/>
    </source>
</evidence>
<dbReference type="Proteomes" id="UP000257323">
    <property type="component" value="Unassembled WGS sequence"/>
</dbReference>
<keyword evidence="7" id="KW-0443">Lipid metabolism</keyword>
<dbReference type="PANTHER" id="PTHR14269">
    <property type="entry name" value="CDP-DIACYLGLYCEROL--GLYCEROL-3-PHOSPHATE 3-PHOSPHATIDYLTRANSFERASE-RELATED"/>
    <property type="match status" value="1"/>
</dbReference>
<evidence type="ECO:0000256" key="6">
    <source>
        <dbReference type="ARBA" id="ARBA00022989"/>
    </source>
</evidence>
<dbReference type="InterPro" id="IPR004570">
    <property type="entry name" value="Phosphatidylglycerol_P_synth"/>
</dbReference>